<evidence type="ECO:0000313" key="2">
    <source>
        <dbReference type="EMBL" id="PTX22707.1"/>
    </source>
</evidence>
<sequence>MKKYTWRKLFNDVHLWLGIASGLVLFVVCLTGTIYTFKDEVEKLMDPGKYSVEVPANAQPLAPNVLIAKLEQELKGDVVSLNIPEDKASTYSVGIAPAKGPEGSEQGKGGGGGRPATYYVNPYTGQVVGTPESATAEFFTTVMKLHRWLLLGDSVGRVIVGVSTIIFTFLVLTGLVLWFPVKRKNWKQGLRIKTNAKWKRVNHDLHNTLGFYSSILLLIMALTGLCWSFEWYRDGLSSVMGAEVFKGRKEKPMTIAAANSTATPEDFIQQANLLLPYTGDLRLSLPTDDTTAVVIQKSKTGFFALAASDKVQLNKHSAEPLKVEKFSDKPLNEQIVGLVKPLHLGNVYGTFSKILYFIACLVATSLPITGTLIWINKLRKKKKPGKVVHTAAHATLVN</sequence>
<feature type="transmembrane region" description="Helical" evidence="1">
    <location>
        <begin position="354"/>
        <end position="375"/>
    </location>
</feature>
<dbReference type="RefSeq" id="WP_108210230.1">
    <property type="nucleotide sequence ID" value="NZ_QBKI01000001.1"/>
</dbReference>
<feature type="transmembrane region" description="Helical" evidence="1">
    <location>
        <begin position="12"/>
        <end position="37"/>
    </location>
</feature>
<dbReference type="EMBL" id="QBKI01000001">
    <property type="protein sequence ID" value="PTX22707.1"/>
    <property type="molecule type" value="Genomic_DNA"/>
</dbReference>
<accession>A0A2T5YTR0</accession>
<reference evidence="2 3" key="1">
    <citation type="submission" date="2018-04" db="EMBL/GenBank/DDBJ databases">
        <title>Genomic Encyclopedia of Archaeal and Bacterial Type Strains, Phase II (KMG-II): from individual species to whole genera.</title>
        <authorList>
            <person name="Goeker M."/>
        </authorList>
    </citation>
    <scope>NUCLEOTIDE SEQUENCE [LARGE SCALE GENOMIC DNA]</scope>
    <source>
        <strain evidence="2 3">DSM 100162</strain>
    </source>
</reference>
<evidence type="ECO:0000256" key="1">
    <source>
        <dbReference type="SAM" id="Phobius"/>
    </source>
</evidence>
<feature type="transmembrane region" description="Helical" evidence="1">
    <location>
        <begin position="158"/>
        <end position="181"/>
    </location>
</feature>
<gene>
    <name evidence="2" type="ORF">C8N40_101535</name>
</gene>
<proteinExistence type="predicted"/>
<dbReference type="InterPro" id="IPR005625">
    <property type="entry name" value="PepSY-ass_TM"/>
</dbReference>
<dbReference type="OrthoDB" id="111691at2"/>
<keyword evidence="1" id="KW-0472">Membrane</keyword>
<name>A0A2T5YTR0_9BACT</name>
<organism evidence="2 3">
    <name type="scientific">Pontibacter mucosus</name>
    <dbReference type="NCBI Taxonomy" id="1649266"/>
    <lineage>
        <taxon>Bacteria</taxon>
        <taxon>Pseudomonadati</taxon>
        <taxon>Bacteroidota</taxon>
        <taxon>Cytophagia</taxon>
        <taxon>Cytophagales</taxon>
        <taxon>Hymenobacteraceae</taxon>
        <taxon>Pontibacter</taxon>
    </lineage>
</organism>
<dbReference type="PANTHER" id="PTHR34219">
    <property type="entry name" value="IRON-REGULATED INNER MEMBRANE PROTEIN-RELATED"/>
    <property type="match status" value="1"/>
</dbReference>
<evidence type="ECO:0000313" key="3">
    <source>
        <dbReference type="Proteomes" id="UP000244225"/>
    </source>
</evidence>
<comment type="caution">
    <text evidence="2">The sequence shown here is derived from an EMBL/GenBank/DDBJ whole genome shotgun (WGS) entry which is preliminary data.</text>
</comment>
<keyword evidence="1" id="KW-1133">Transmembrane helix</keyword>
<dbReference type="Proteomes" id="UP000244225">
    <property type="component" value="Unassembled WGS sequence"/>
</dbReference>
<keyword evidence="1" id="KW-0812">Transmembrane</keyword>
<protein>
    <submittedName>
        <fullName evidence="2">Putative iron-regulated membrane protein</fullName>
    </submittedName>
</protein>
<dbReference type="AlphaFoldDB" id="A0A2T5YTR0"/>
<feature type="transmembrane region" description="Helical" evidence="1">
    <location>
        <begin position="209"/>
        <end position="232"/>
    </location>
</feature>
<dbReference type="Pfam" id="PF03929">
    <property type="entry name" value="PepSY_TM"/>
    <property type="match status" value="1"/>
</dbReference>
<dbReference type="PANTHER" id="PTHR34219:SF3">
    <property type="entry name" value="BLL7967 PROTEIN"/>
    <property type="match status" value="1"/>
</dbReference>
<keyword evidence="3" id="KW-1185">Reference proteome</keyword>